<dbReference type="Proteomes" id="UP000183407">
    <property type="component" value="Unassembled WGS sequence"/>
</dbReference>
<sequence>MPDIIELIFEDHVWFRQQFATLDELKARRRLDIAAVEAVWSSLAERLDLHASAEEEIFYPQLLRVGDDDAEEETLDAIGDHNDIRDGVSDAAEYPVATEKWWAAVARTRVANDEHMAEEEREGLADFRTAPKELRVSLGRRFAEFFVVHPSTSGVDTSDKDPETYVREVEQDLDREADSADSGSLRIGSLKGQTW</sequence>
<dbReference type="AlphaFoldDB" id="A0A1H5CW84"/>
<feature type="domain" description="Hemerythrin-like" evidence="2">
    <location>
        <begin position="3"/>
        <end position="122"/>
    </location>
</feature>
<accession>A0A1H5CW84</accession>
<dbReference type="Gene3D" id="1.20.120.520">
    <property type="entry name" value="nmb1532 protein domain like"/>
    <property type="match status" value="1"/>
</dbReference>
<dbReference type="InterPro" id="IPR012312">
    <property type="entry name" value="Hemerythrin-like"/>
</dbReference>
<proteinExistence type="predicted"/>
<evidence type="ECO:0000259" key="2">
    <source>
        <dbReference type="Pfam" id="PF01814"/>
    </source>
</evidence>
<evidence type="ECO:0000313" key="3">
    <source>
        <dbReference type="EMBL" id="SED70932.1"/>
    </source>
</evidence>
<dbReference type="Pfam" id="PF01814">
    <property type="entry name" value="Hemerythrin"/>
    <property type="match status" value="1"/>
</dbReference>
<dbReference type="EMBL" id="FNTL01000004">
    <property type="protein sequence ID" value="SED70932.1"/>
    <property type="molecule type" value="Genomic_DNA"/>
</dbReference>
<protein>
    <submittedName>
        <fullName evidence="3">Encapsulation C-terminal sorting signal</fullName>
    </submittedName>
</protein>
<dbReference type="RefSeq" id="WP_073365674.1">
    <property type="nucleotide sequence ID" value="NZ_FNTL01000004.1"/>
</dbReference>
<dbReference type="OrthoDB" id="5523420at2"/>
<gene>
    <name evidence="3" type="ORF">SAMN04490220_5284</name>
</gene>
<name>A0A1H5CW84_RHOJO</name>
<dbReference type="CDD" id="cd12108">
    <property type="entry name" value="Hr-like"/>
    <property type="match status" value="1"/>
</dbReference>
<feature type="region of interest" description="Disordered" evidence="1">
    <location>
        <begin position="171"/>
        <end position="195"/>
    </location>
</feature>
<evidence type="ECO:0000313" key="4">
    <source>
        <dbReference type="Proteomes" id="UP000183407"/>
    </source>
</evidence>
<reference evidence="4" key="1">
    <citation type="submission" date="2016-10" db="EMBL/GenBank/DDBJ databases">
        <authorList>
            <person name="Varghese N."/>
        </authorList>
    </citation>
    <scope>NUCLEOTIDE SEQUENCE [LARGE SCALE GENOMIC DNA]</scope>
    <source>
        <strain evidence="4">DSM 44719</strain>
    </source>
</reference>
<evidence type="ECO:0000256" key="1">
    <source>
        <dbReference type="SAM" id="MobiDB-lite"/>
    </source>
</evidence>
<organism evidence="3 4">
    <name type="scientific">Rhodococcus jostii</name>
    <dbReference type="NCBI Taxonomy" id="132919"/>
    <lineage>
        <taxon>Bacteria</taxon>
        <taxon>Bacillati</taxon>
        <taxon>Actinomycetota</taxon>
        <taxon>Actinomycetes</taxon>
        <taxon>Mycobacteriales</taxon>
        <taxon>Nocardiaceae</taxon>
        <taxon>Rhodococcus</taxon>
    </lineage>
</organism>